<dbReference type="AlphaFoldDB" id="A0A0F5JLE7"/>
<feature type="signal peptide" evidence="1">
    <location>
        <begin position="1"/>
        <end position="21"/>
    </location>
</feature>
<organism evidence="2 3">
    <name type="scientific">Parabacteroides gordonii MS-1 = DSM 23371</name>
    <dbReference type="NCBI Taxonomy" id="1203610"/>
    <lineage>
        <taxon>Bacteria</taxon>
        <taxon>Pseudomonadati</taxon>
        <taxon>Bacteroidota</taxon>
        <taxon>Bacteroidia</taxon>
        <taxon>Bacteroidales</taxon>
        <taxon>Tannerellaceae</taxon>
        <taxon>Parabacteroides</taxon>
    </lineage>
</organism>
<dbReference type="Pfam" id="PF16128">
    <property type="entry name" value="DUF4840"/>
    <property type="match status" value="1"/>
</dbReference>
<dbReference type="RefSeq" id="WP_028726363.1">
    <property type="nucleotide sequence ID" value="NZ_AUAE01000009.1"/>
</dbReference>
<proteinExistence type="predicted"/>
<accession>A0A0F5JLE7</accession>
<evidence type="ECO:0008006" key="4">
    <source>
        <dbReference type="Google" id="ProtNLM"/>
    </source>
</evidence>
<protein>
    <recommendedName>
        <fullName evidence="4">DUF4840 domain-containing protein</fullName>
    </recommendedName>
</protein>
<keyword evidence="1" id="KW-0732">Signal</keyword>
<name>A0A0F5JLE7_9BACT</name>
<comment type="caution">
    <text evidence="2">The sequence shown here is derived from an EMBL/GenBank/DDBJ whole genome shotgun (WGS) entry which is preliminary data.</text>
</comment>
<evidence type="ECO:0000313" key="3">
    <source>
        <dbReference type="Proteomes" id="UP000033035"/>
    </source>
</evidence>
<evidence type="ECO:0000313" key="2">
    <source>
        <dbReference type="EMBL" id="KKB58588.1"/>
    </source>
</evidence>
<sequence length="184" mass="19932">MKKTLKWSLVMMLAVFGLTFASCSDDDDETPTVPTVEDVNGEFSGKMTYAMAKAAAEEGTTLDLTVKNDSVNFQEFPFEPLVKAIITDEAAAEAIIKAIGTLEYKINYTAVMNAANDSVVMTLKPEPLTIAAAAVEVTIEAETASYAIKDKNLKFNLKAAKVKVAGNDFATWAPIDLSFDMKKK</sequence>
<dbReference type="Proteomes" id="UP000033035">
    <property type="component" value="Unassembled WGS sequence"/>
</dbReference>
<evidence type="ECO:0000256" key="1">
    <source>
        <dbReference type="SAM" id="SignalP"/>
    </source>
</evidence>
<keyword evidence="3" id="KW-1185">Reference proteome</keyword>
<dbReference type="EMBL" id="AQHW01000009">
    <property type="protein sequence ID" value="KKB58588.1"/>
    <property type="molecule type" value="Genomic_DNA"/>
</dbReference>
<gene>
    <name evidence="2" type="ORF">HMPREF1536_01465</name>
</gene>
<feature type="chain" id="PRO_5002489650" description="DUF4840 domain-containing protein" evidence="1">
    <location>
        <begin position="22"/>
        <end position="184"/>
    </location>
</feature>
<dbReference type="PATRIC" id="fig|1203610.3.peg.1501"/>
<dbReference type="InterPro" id="IPR032293">
    <property type="entry name" value="DUF4840"/>
</dbReference>
<reference evidence="2 3" key="1">
    <citation type="submission" date="2013-04" db="EMBL/GenBank/DDBJ databases">
        <title>The Genome Sequence of Parabacteroides gordonii DSM 23371.</title>
        <authorList>
            <consortium name="The Broad Institute Genomics Platform"/>
            <person name="Earl A."/>
            <person name="Ward D."/>
            <person name="Feldgarden M."/>
            <person name="Gevers D."/>
            <person name="Martens E."/>
            <person name="Sakamoto M."/>
            <person name="Benno Y."/>
            <person name="Suzuki N."/>
            <person name="Matsunaga N."/>
            <person name="Koshihara K."/>
            <person name="Seki M."/>
            <person name="Komiya H."/>
            <person name="Walker B."/>
            <person name="Young S."/>
            <person name="Zeng Q."/>
            <person name="Gargeya S."/>
            <person name="Fitzgerald M."/>
            <person name="Haas B."/>
            <person name="Abouelleil A."/>
            <person name="Allen A.W."/>
            <person name="Alvarado L."/>
            <person name="Arachchi H.M."/>
            <person name="Berlin A.M."/>
            <person name="Chapman S.B."/>
            <person name="Gainer-Dewar J."/>
            <person name="Goldberg J."/>
            <person name="Griggs A."/>
            <person name="Gujja S."/>
            <person name="Hansen M."/>
            <person name="Howarth C."/>
            <person name="Imamovic A."/>
            <person name="Ireland A."/>
            <person name="Larimer J."/>
            <person name="McCowan C."/>
            <person name="Murphy C."/>
            <person name="Pearson M."/>
            <person name="Poon T.W."/>
            <person name="Priest M."/>
            <person name="Roberts A."/>
            <person name="Saif S."/>
            <person name="Shea T."/>
            <person name="Sisk P."/>
            <person name="Sykes S."/>
            <person name="Wortman J."/>
            <person name="Nusbaum C."/>
            <person name="Birren B."/>
        </authorList>
    </citation>
    <scope>NUCLEOTIDE SEQUENCE [LARGE SCALE GENOMIC DNA]</scope>
    <source>
        <strain evidence="2 3">MS-1</strain>
    </source>
</reference>
<dbReference type="HOGENOM" id="CLU_109704_0_0_10"/>
<dbReference type="PROSITE" id="PS51257">
    <property type="entry name" value="PROKAR_LIPOPROTEIN"/>
    <property type="match status" value="1"/>
</dbReference>